<dbReference type="Proteomes" id="UP000028725">
    <property type="component" value="Unassembled WGS sequence"/>
</dbReference>
<dbReference type="EMBL" id="JMCB01000005">
    <property type="protein sequence ID" value="KFE68881.1"/>
    <property type="molecule type" value="Genomic_DNA"/>
</dbReference>
<dbReference type="InterPro" id="IPR006656">
    <property type="entry name" value="Mopterin_OxRdtase"/>
</dbReference>
<dbReference type="Gene3D" id="3.30.200.210">
    <property type="match status" value="1"/>
</dbReference>
<dbReference type="GO" id="GO:0045333">
    <property type="term" value="P:cellular respiration"/>
    <property type="evidence" value="ECO:0007669"/>
    <property type="project" value="UniProtKB-ARBA"/>
</dbReference>
<dbReference type="Gene3D" id="2.40.40.20">
    <property type="match status" value="1"/>
</dbReference>
<evidence type="ECO:0000313" key="8">
    <source>
        <dbReference type="Proteomes" id="UP000028725"/>
    </source>
</evidence>
<dbReference type="PATRIC" id="fig|394096.3.peg.2827"/>
<feature type="domain" description="Molybdopterin dinucleotide-binding" evidence="6">
    <location>
        <begin position="613"/>
        <end position="727"/>
    </location>
</feature>
<evidence type="ECO:0000256" key="4">
    <source>
        <dbReference type="ARBA" id="ARBA00023014"/>
    </source>
</evidence>
<dbReference type="GO" id="GO:0043546">
    <property type="term" value="F:molybdopterin cofactor binding"/>
    <property type="evidence" value="ECO:0007669"/>
    <property type="project" value="InterPro"/>
</dbReference>
<keyword evidence="2" id="KW-0560">Oxidoreductase</keyword>
<dbReference type="Gene3D" id="3.40.228.10">
    <property type="entry name" value="Dimethylsulfoxide Reductase, domain 2"/>
    <property type="match status" value="1"/>
</dbReference>
<dbReference type="Gene3D" id="3.40.50.740">
    <property type="match status" value="1"/>
</dbReference>
<dbReference type="GO" id="GO:0016491">
    <property type="term" value="F:oxidoreductase activity"/>
    <property type="evidence" value="ECO:0007669"/>
    <property type="project" value="UniProtKB-KW"/>
</dbReference>
<proteinExistence type="predicted"/>
<keyword evidence="1" id="KW-0479">Metal-binding</keyword>
<name>A0A085WMG8_9BACT</name>
<dbReference type="GO" id="GO:0046872">
    <property type="term" value="F:metal ion binding"/>
    <property type="evidence" value="ECO:0007669"/>
    <property type="project" value="UniProtKB-KW"/>
</dbReference>
<dbReference type="InterPro" id="IPR050123">
    <property type="entry name" value="Prok_molybdopt-oxidoreductase"/>
</dbReference>
<reference evidence="7 8" key="1">
    <citation type="submission" date="2014-04" db="EMBL/GenBank/DDBJ databases">
        <title>Genome assembly of Hyalangium minutum DSM 14724.</title>
        <authorList>
            <person name="Sharma G."/>
            <person name="Subramanian S."/>
        </authorList>
    </citation>
    <scope>NUCLEOTIDE SEQUENCE [LARGE SCALE GENOMIC DNA]</scope>
    <source>
        <strain evidence="7 8">DSM 14724</strain>
    </source>
</reference>
<keyword evidence="4" id="KW-0411">Iron-sulfur</keyword>
<evidence type="ECO:0000259" key="6">
    <source>
        <dbReference type="Pfam" id="PF01568"/>
    </source>
</evidence>
<dbReference type="PANTHER" id="PTHR43105">
    <property type="entry name" value="RESPIRATORY NITRATE REDUCTASE"/>
    <property type="match status" value="1"/>
</dbReference>
<comment type="caution">
    <text evidence="7">The sequence shown here is derived from an EMBL/GenBank/DDBJ whole genome shotgun (WGS) entry which is preliminary data.</text>
</comment>
<dbReference type="InterPro" id="IPR006657">
    <property type="entry name" value="MoPterin_dinucl-bd_dom"/>
</dbReference>
<dbReference type="SUPFAM" id="SSF53706">
    <property type="entry name" value="Formate dehydrogenase/DMSO reductase, domains 1-3"/>
    <property type="match status" value="1"/>
</dbReference>
<sequence>MRIKGIRGDDAHPVSKGYLCQKAGRLAHYQEHADLLEHPLRRTPDGSFVRVTWDEALADIAQRLIALRERHGGRAFAFYGGGGQGNHLGGAYSRQLLKAMKSRFVYSALAQEKTGDFWVNGRLFGDQRCHLTEDVEHADFVLFAGTNPFQAHGIPNARDTLRELKKDPARTMVVIDPRKTETARLADVHLQPRPGTDAFLLAAMLAIIVRDGLHHREFLSRRCTGFPALEEALRSIPIEAFVRRADVPLADVERVARGFAQARAACVRVDLGLQQSLHSTLNSYLEKLLFLVTGHFGKRGGNNFHSFLLPILGHTDERNTRHPRTAHHGMYPIAGLYPPNILPDEIQHEGEDRLRAMFVDSANPVLTGANTAAYERAFSKLELLVVVDVAMTETARLAHYVLPAATQFEKWECTGFNLEFPDNAFHVRHPLFPPRAETLPEAEIYTRLLESMGELPRTFPVLKRIAEVEPAATHPFGFLAAFAAQLAAKPRLRPYAASIAYRTLGPVLRTARANPERVPPAATAPLLGLTLDLANRERAAVQRAGHRGNRLTLGASLFRAILDRPEGVLVTRHTFDDAWSFLRHADGRIHLDIPEMLAALRALRDEPEAVPPLVLLAGERRSYNANQIFRDPAWRKTDLEGAMRMHPDDARALGLVQGSRAICTSDTGELAVTIELDEALRPGMVTLPHGYGMRYRGGEPAGPQLNRLTASEHCDPLARTPYHKHVPVKVRAA</sequence>
<dbReference type="PANTHER" id="PTHR43105:SF9">
    <property type="entry name" value="NADPH-FE(3+) OXIDOREDUCTASE SUBUNIT ALPHA"/>
    <property type="match status" value="1"/>
</dbReference>
<dbReference type="STRING" id="394096.DB31_6783"/>
<keyword evidence="3" id="KW-0408">Iron</keyword>
<dbReference type="GO" id="GO:0016020">
    <property type="term" value="C:membrane"/>
    <property type="evidence" value="ECO:0007669"/>
    <property type="project" value="TreeGrafter"/>
</dbReference>
<feature type="domain" description="Molybdopterin oxidoreductase" evidence="5">
    <location>
        <begin position="36"/>
        <end position="448"/>
    </location>
</feature>
<dbReference type="Pfam" id="PF00384">
    <property type="entry name" value="Molybdopterin"/>
    <property type="match status" value="1"/>
</dbReference>
<evidence type="ECO:0000256" key="3">
    <source>
        <dbReference type="ARBA" id="ARBA00023004"/>
    </source>
</evidence>
<organism evidence="7 8">
    <name type="scientific">Hyalangium minutum</name>
    <dbReference type="NCBI Taxonomy" id="394096"/>
    <lineage>
        <taxon>Bacteria</taxon>
        <taxon>Pseudomonadati</taxon>
        <taxon>Myxococcota</taxon>
        <taxon>Myxococcia</taxon>
        <taxon>Myxococcales</taxon>
        <taxon>Cystobacterineae</taxon>
        <taxon>Archangiaceae</taxon>
        <taxon>Hyalangium</taxon>
    </lineage>
</organism>
<dbReference type="GO" id="GO:0051536">
    <property type="term" value="F:iron-sulfur cluster binding"/>
    <property type="evidence" value="ECO:0007669"/>
    <property type="project" value="UniProtKB-KW"/>
</dbReference>
<evidence type="ECO:0000313" key="7">
    <source>
        <dbReference type="EMBL" id="KFE68881.1"/>
    </source>
</evidence>
<dbReference type="SUPFAM" id="SSF50692">
    <property type="entry name" value="ADC-like"/>
    <property type="match status" value="1"/>
</dbReference>
<evidence type="ECO:0000256" key="2">
    <source>
        <dbReference type="ARBA" id="ARBA00023002"/>
    </source>
</evidence>
<keyword evidence="8" id="KW-1185">Reference proteome</keyword>
<evidence type="ECO:0000256" key="1">
    <source>
        <dbReference type="ARBA" id="ARBA00022723"/>
    </source>
</evidence>
<dbReference type="AlphaFoldDB" id="A0A085WMG8"/>
<gene>
    <name evidence="7" type="ORF">DB31_6783</name>
</gene>
<dbReference type="Pfam" id="PF01568">
    <property type="entry name" value="Molydop_binding"/>
    <property type="match status" value="1"/>
</dbReference>
<accession>A0A085WMG8</accession>
<evidence type="ECO:0000259" key="5">
    <source>
        <dbReference type="Pfam" id="PF00384"/>
    </source>
</evidence>
<dbReference type="InterPro" id="IPR009010">
    <property type="entry name" value="Asp_de-COase-like_dom_sf"/>
</dbReference>
<protein>
    <submittedName>
        <fullName evidence="7">Formate dehydrogenase-O, major subunit protein</fullName>
    </submittedName>
</protein>